<dbReference type="EMBL" id="PDNB01000117">
    <property type="protein sequence ID" value="PGH06435.1"/>
    <property type="molecule type" value="Genomic_DNA"/>
</dbReference>
<dbReference type="STRING" id="1447875.A0A2B7XBT7"/>
<keyword evidence="3" id="KW-1185">Reference proteome</keyword>
<protein>
    <submittedName>
        <fullName evidence="2">Uncharacterized protein</fullName>
    </submittedName>
</protein>
<reference evidence="2 3" key="1">
    <citation type="submission" date="2017-10" db="EMBL/GenBank/DDBJ databases">
        <title>Comparative genomics in systemic dimorphic fungi from Ajellomycetaceae.</title>
        <authorList>
            <person name="Munoz J.F."/>
            <person name="Mcewen J.G."/>
            <person name="Clay O.K."/>
            <person name="Cuomo C.A."/>
        </authorList>
    </citation>
    <scope>NUCLEOTIDE SEQUENCE [LARGE SCALE GENOMIC DNA]</scope>
    <source>
        <strain evidence="2 3">UAMH5409</strain>
    </source>
</reference>
<comment type="caution">
    <text evidence="2">The sequence shown here is derived from an EMBL/GenBank/DDBJ whole genome shotgun (WGS) entry which is preliminary data.</text>
</comment>
<sequence length="783" mass="89351">MSRYRPRLCQALQQHGIVPTDHVWVSDRFVSETFARFVRQHTRYGSSVPGPLEAQKRLSKRRNAALTLVQPPPPAMDAALLFGKPEIQQHPELQLLGPESWPLQSQETLAYFQGVAPPVPQPCDDVPHNVPSSSRAGDPIPYNVPYRYCRVRCQRLARKATSVAHYKELLAARDFLSRDRPHNISQIAFFQLLLVQNEREMVRRWDFSETHSFFSDPSLNVPEAENYVTLVDFHTKHLEWKFAVDAHFRFLQRSIELGLVPVEEISKIIKLIPHIKCYNDPKEPSKKPAHGTIGKTQWETTTLYYQAIWDGLKASAVLKPSDLGRETLELWAKDLVEKSPPDKLSTLCMEITDALGRFAIPDNLSDDILIFRMAQSAASVPEWTEENIPEADLHEIISYTESYLDSCSPERAVARILNITERLISRAHPEWRNRPMRIWYEILSRLENDLIVHTATSTLALLHPGTLSIPCRDRCIIRLWILTILGHRTSNYEVTEFRRLGVFRRICCAFNTEVRQVKNPDLLIGLRRLLQKSSVSSLPGVDLVLSNATDIVWAKTHEHFRRGQRLGYTGGPDSFDYTAKSDLLDPNHFPRSLDDMIAHYYVYARNREARLSALEYLVETTDLTSDAFVRQALTYIEAGTIPRSVILHLLNAHTSLHKALARSRLPSPTKRSHITKSGTPSLDPRKALDTLNKLALMFACTTTLTPWTAWRLTHGIYQLISRYGGPLEPPLVRALYQAGVSRYHDAGLRVARTRLLFIAEKIRKVEGSAVADEIIEREIYEAV</sequence>
<accession>A0A2B7XBT7</accession>
<feature type="region of interest" description="Disordered" evidence="1">
    <location>
        <begin position="662"/>
        <end position="681"/>
    </location>
</feature>
<evidence type="ECO:0000256" key="1">
    <source>
        <dbReference type="SAM" id="MobiDB-lite"/>
    </source>
</evidence>
<dbReference type="Proteomes" id="UP000223968">
    <property type="component" value="Unassembled WGS sequence"/>
</dbReference>
<proteinExistence type="predicted"/>
<organism evidence="2 3">
    <name type="scientific">Helicocarpus griseus UAMH5409</name>
    <dbReference type="NCBI Taxonomy" id="1447875"/>
    <lineage>
        <taxon>Eukaryota</taxon>
        <taxon>Fungi</taxon>
        <taxon>Dikarya</taxon>
        <taxon>Ascomycota</taxon>
        <taxon>Pezizomycotina</taxon>
        <taxon>Eurotiomycetes</taxon>
        <taxon>Eurotiomycetidae</taxon>
        <taxon>Onygenales</taxon>
        <taxon>Ajellomycetaceae</taxon>
        <taxon>Helicocarpus</taxon>
    </lineage>
</organism>
<dbReference type="AlphaFoldDB" id="A0A2B7XBT7"/>
<name>A0A2B7XBT7_9EURO</name>
<evidence type="ECO:0000313" key="2">
    <source>
        <dbReference type="EMBL" id="PGH06435.1"/>
    </source>
</evidence>
<gene>
    <name evidence="2" type="ORF">AJ79_06525</name>
</gene>
<dbReference type="OrthoDB" id="2013972at2759"/>
<evidence type="ECO:0000313" key="3">
    <source>
        <dbReference type="Proteomes" id="UP000223968"/>
    </source>
</evidence>